<sequence>MISASTQTPVTCLLSNGRYHTMITNAGGGYSRQRDVALTRWQEDFTRDNWGTFIYVRDLATEDFWSTAFQPTLKPAANYHASFAGGKATLDSNVCDVSTRTEVVVAPEDDVELRRVTIVNGAHNQRQLDLTSYAEVVLDAPAVDDAHPAFSKLFVQTEIMENAQVILCHRRGHTKRPWLFHGFFADGAMASGMSYETDRARFIGRGATTANPQAMTHPAPLSATQGSVLDPIVSIRSQVNLDPEQSAVVTYLFGAAESREACLSLLKKYQNRAAIERCFHQASQRFESYLKTFELTERDAAVFDRLAGSVIYSHSDLRADPAVILKNQRDQSGLWGFSISGDLPIVLLELGPASKLELTRQLILAHAYWRSRGLAVDMVICNQEGAAAEQSIEDEVVKLVVASNQEDVLDKPGGVFVRLQSDLAPEDRVLFKSVAKIVLHDSGQTLDEQMAAQASASGSVEQRAPLADQEEEESASSSTTDTQQHSDLLFNNGLGGFSADGREYVITLEPGQTTPAPWVNILANPVFGTLVSESGCANTWSENSQAFLLTPWCNDPVSDSTGEAFYLRDEETGQFWSPSPWPVRGTGTYGCRHGFGYSVFTHIQDNIESELWIYVARDAAIKFAVLKIANHSGRSRRLSATGYVEWVLGDLRAKTMAQVSTRFDADSGALVACNPYSMDFGDRLAFFAVDGGGDSDSNQSVTGDRTEFLGRNGSHINPAAMAQPRLAGNTGAALDPCAAIRVPFDLKDGQQKDIVFKLGAARDDIEIRALLQRFEGAAEASKELANVTKYWGQALGAVHVETPDKALNTLANGWLVYQVMASRLWARTAFYQASGAFGFRDQLQDVMALVHTEPGLVRAHIVLSASRQYPEGDVQHWWHPPLGRGVRTRCSDDYLWLVLATCRYVSTTGDAGILDEHIHFLKGRPLDPDEESYYELPEESPEVATLYEHCVRAVSHGLGFGAHGLPLMGTGDWNDGMNKVGAKGKGESIWLGFFLHEAIKQFMELARARHDEEFVARGEKESAALRLNLEKHGWDGAWFHRAYFDDGSVLGTAKDEECQIDSIAQSWSVLSGAASKERMHMAMEAVDERLVQSEDAVIKLLAPPFDVFEPDPGYIQAYVPGVRENGGQYTHAAVWSVMAFAALHDTERTGKLLAMLNPIRHASSPEATALYKTEPYVLASDVYALAPHAGRGGWTWYSGSAGWMYRLIVESVLGIQRRANTLSIEPCIPADWASYTLNYRFGESLYVIEVQQHSTTDATPSLLLDDVVQDGPFIALVDDGLTHRVDVHIVSEER</sequence>
<evidence type="ECO:0000259" key="5">
    <source>
        <dbReference type="Pfam" id="PF17167"/>
    </source>
</evidence>
<dbReference type="SUPFAM" id="SSF74650">
    <property type="entry name" value="Galactose mutarotase-like"/>
    <property type="match status" value="2"/>
</dbReference>
<dbReference type="PANTHER" id="PTHR37469:SF2">
    <property type="entry name" value="CELLOBIONIC ACID PHOSPHORYLASE"/>
    <property type="match status" value="1"/>
</dbReference>
<evidence type="ECO:0000256" key="3">
    <source>
        <dbReference type="SAM" id="MobiDB-lite"/>
    </source>
</evidence>
<reference evidence="6" key="1">
    <citation type="journal article" date="2020" name="mSystems">
        <title>Genome- and Community-Level Interaction Insights into Carbon Utilization and Element Cycling Functions of Hydrothermarchaeota in Hydrothermal Sediment.</title>
        <authorList>
            <person name="Zhou Z."/>
            <person name="Liu Y."/>
            <person name="Xu W."/>
            <person name="Pan J."/>
            <person name="Luo Z.H."/>
            <person name="Li M."/>
        </authorList>
    </citation>
    <scope>NUCLEOTIDE SEQUENCE [LARGE SCALE GENOMIC DNA]</scope>
    <source>
        <strain evidence="6">HyVt-357</strain>
    </source>
</reference>
<feature type="compositionally biased region" description="Polar residues" evidence="3">
    <location>
        <begin position="450"/>
        <end position="460"/>
    </location>
</feature>
<evidence type="ECO:0000259" key="4">
    <source>
        <dbReference type="Pfam" id="PF06165"/>
    </source>
</evidence>
<dbReference type="GO" id="GO:0005975">
    <property type="term" value="P:carbohydrate metabolic process"/>
    <property type="evidence" value="ECO:0007669"/>
    <property type="project" value="InterPro"/>
</dbReference>
<dbReference type="Pfam" id="PF06165">
    <property type="entry name" value="GH94_b-supersand"/>
    <property type="match status" value="2"/>
</dbReference>
<dbReference type="InterPro" id="IPR037820">
    <property type="entry name" value="GH94N_NdvB"/>
</dbReference>
<dbReference type="GO" id="GO:0016757">
    <property type="term" value="F:glycosyltransferase activity"/>
    <property type="evidence" value="ECO:0007669"/>
    <property type="project" value="UniProtKB-KW"/>
</dbReference>
<comment type="caution">
    <text evidence="6">The sequence shown here is derived from an EMBL/GenBank/DDBJ whole genome shotgun (WGS) entry which is preliminary data.</text>
</comment>
<dbReference type="InterPro" id="IPR037824">
    <property type="entry name" value="GH94N_2_NdvB"/>
</dbReference>
<protein>
    <recommendedName>
        <fullName evidence="7">Cyclic beta-1,2-glucan synthetase</fullName>
    </recommendedName>
</protein>
<evidence type="ECO:0000256" key="1">
    <source>
        <dbReference type="ARBA" id="ARBA00022676"/>
    </source>
</evidence>
<organism evidence="6">
    <name type="scientific">Marinobacter antarcticus</name>
    <dbReference type="NCBI Taxonomy" id="564117"/>
    <lineage>
        <taxon>Bacteria</taxon>
        <taxon>Pseudomonadati</taxon>
        <taxon>Pseudomonadota</taxon>
        <taxon>Gammaproteobacteria</taxon>
        <taxon>Pseudomonadales</taxon>
        <taxon>Marinobacteraceae</taxon>
        <taxon>Marinobacter</taxon>
    </lineage>
</organism>
<feature type="domain" description="Glycosyl hydrolase 94 catalytic" evidence="5">
    <location>
        <begin position="790"/>
        <end position="1214"/>
    </location>
</feature>
<accession>A0A831R532</accession>
<dbReference type="InterPro" id="IPR011013">
    <property type="entry name" value="Gal_mutarotase_sf_dom"/>
</dbReference>
<dbReference type="Pfam" id="PF17167">
    <property type="entry name" value="Glyco_hydro_94"/>
    <property type="match status" value="1"/>
</dbReference>
<dbReference type="Gene3D" id="2.60.420.10">
    <property type="entry name" value="Maltose phosphorylase, domain 3"/>
    <property type="match status" value="1"/>
</dbReference>
<dbReference type="Proteomes" id="UP000885748">
    <property type="component" value="Unassembled WGS sequence"/>
</dbReference>
<dbReference type="Gene3D" id="2.70.98.40">
    <property type="entry name" value="Glycoside hydrolase, family 65, N-terminal domain"/>
    <property type="match status" value="2"/>
</dbReference>
<dbReference type="RefSeq" id="WP_304105318.1">
    <property type="nucleotide sequence ID" value="NZ_DRGY01000144.1"/>
</dbReference>
<dbReference type="InterPro" id="IPR010383">
    <property type="entry name" value="Glyco_hydrolase_94_b-supersand"/>
</dbReference>
<feature type="domain" description="Glycosyl hydrolase 94 supersandwich" evidence="4">
    <location>
        <begin position="502"/>
        <end position="775"/>
    </location>
</feature>
<evidence type="ECO:0000313" key="6">
    <source>
        <dbReference type="EMBL" id="HEA54093.1"/>
    </source>
</evidence>
<dbReference type="CDD" id="cd11753">
    <property type="entry name" value="GH94N_ChvB_NdvB_2_like"/>
    <property type="match status" value="1"/>
</dbReference>
<feature type="region of interest" description="Disordered" evidence="3">
    <location>
        <begin position="450"/>
        <end position="485"/>
    </location>
</feature>
<dbReference type="SMART" id="SM01068">
    <property type="entry name" value="CBM_X"/>
    <property type="match status" value="2"/>
</dbReference>
<dbReference type="CDD" id="cd11756">
    <property type="entry name" value="GH94N_ChvB_NdvB_1_like"/>
    <property type="match status" value="1"/>
</dbReference>
<gene>
    <name evidence="6" type="ORF">ENI00_17705</name>
</gene>
<feature type="domain" description="Glycosyl hydrolase 94 supersandwich" evidence="4">
    <location>
        <begin position="5"/>
        <end position="271"/>
    </location>
</feature>
<dbReference type="PANTHER" id="PTHR37469">
    <property type="entry name" value="CELLOBIONIC ACID PHOSPHORYLASE-RELATED"/>
    <property type="match status" value="1"/>
</dbReference>
<dbReference type="InterPro" id="IPR052047">
    <property type="entry name" value="GH94_Enzymes"/>
</dbReference>
<dbReference type="EMBL" id="DRGY01000144">
    <property type="protein sequence ID" value="HEA54093.1"/>
    <property type="molecule type" value="Genomic_DNA"/>
</dbReference>
<evidence type="ECO:0000256" key="2">
    <source>
        <dbReference type="ARBA" id="ARBA00022679"/>
    </source>
</evidence>
<proteinExistence type="predicted"/>
<keyword evidence="1" id="KW-0328">Glycosyltransferase</keyword>
<dbReference type="InterPro" id="IPR008928">
    <property type="entry name" value="6-hairpin_glycosidase_sf"/>
</dbReference>
<dbReference type="GO" id="GO:0030246">
    <property type="term" value="F:carbohydrate binding"/>
    <property type="evidence" value="ECO:0007669"/>
    <property type="project" value="InterPro"/>
</dbReference>
<dbReference type="Gene3D" id="1.50.10.10">
    <property type="match status" value="1"/>
</dbReference>
<dbReference type="SUPFAM" id="SSF48208">
    <property type="entry name" value="Six-hairpin glycosidases"/>
    <property type="match status" value="1"/>
</dbReference>
<evidence type="ECO:0008006" key="7">
    <source>
        <dbReference type="Google" id="ProtNLM"/>
    </source>
</evidence>
<dbReference type="InterPro" id="IPR033432">
    <property type="entry name" value="GH94_catalytic"/>
</dbReference>
<keyword evidence="2" id="KW-0808">Transferase</keyword>
<dbReference type="InterPro" id="IPR012341">
    <property type="entry name" value="6hp_glycosidase-like_sf"/>
</dbReference>
<name>A0A831R532_9GAMM</name>
<dbReference type="InterPro" id="IPR037018">
    <property type="entry name" value="GH65_N"/>
</dbReference>